<name>E2NET7_9BACE</name>
<dbReference type="Gene3D" id="1.25.40.390">
    <property type="match status" value="1"/>
</dbReference>
<comment type="similarity">
    <text evidence="2">Belongs to the SusD family.</text>
</comment>
<dbReference type="Proteomes" id="UP000003711">
    <property type="component" value="Unassembled WGS sequence"/>
</dbReference>
<accession>E2NET7</accession>
<keyword evidence="3" id="KW-0732">Signal</keyword>
<feature type="domain" description="RagB/SusD" evidence="6">
    <location>
        <begin position="412"/>
        <end position="611"/>
    </location>
</feature>
<evidence type="ECO:0000313" key="9">
    <source>
        <dbReference type="Proteomes" id="UP000003711"/>
    </source>
</evidence>
<comment type="subcellular location">
    <subcellularLocation>
        <location evidence="1">Cell outer membrane</location>
    </subcellularLocation>
</comment>
<proteinExistence type="inferred from homology"/>
<evidence type="ECO:0000259" key="6">
    <source>
        <dbReference type="Pfam" id="PF07980"/>
    </source>
</evidence>
<keyword evidence="5" id="KW-0998">Cell outer membrane</keyword>
<protein>
    <submittedName>
        <fullName evidence="8">SusD family protein</fullName>
    </submittedName>
</protein>
<keyword evidence="4" id="KW-0472">Membrane</keyword>
<evidence type="ECO:0000256" key="3">
    <source>
        <dbReference type="ARBA" id="ARBA00022729"/>
    </source>
</evidence>
<dbReference type="HOGENOM" id="CLU_015553_1_1_10"/>
<feature type="domain" description="SusD-like N-terminal" evidence="7">
    <location>
        <begin position="32"/>
        <end position="239"/>
    </location>
</feature>
<evidence type="ECO:0000256" key="1">
    <source>
        <dbReference type="ARBA" id="ARBA00004442"/>
    </source>
</evidence>
<comment type="caution">
    <text evidence="8">The sequence shown here is derived from an EMBL/GenBank/DDBJ whole genome shotgun (WGS) entry which is preliminary data.</text>
</comment>
<dbReference type="InterPro" id="IPR012944">
    <property type="entry name" value="SusD_RagB_dom"/>
</dbReference>
<dbReference type="InterPro" id="IPR033985">
    <property type="entry name" value="SusD-like_N"/>
</dbReference>
<organism evidence="8 9">
    <name type="scientific">Bacteroides cellulosilyticus DSM 14838</name>
    <dbReference type="NCBI Taxonomy" id="537012"/>
    <lineage>
        <taxon>Bacteria</taxon>
        <taxon>Pseudomonadati</taxon>
        <taxon>Bacteroidota</taxon>
        <taxon>Bacteroidia</taxon>
        <taxon>Bacteroidales</taxon>
        <taxon>Bacteroidaceae</taxon>
        <taxon>Bacteroides</taxon>
    </lineage>
</organism>
<evidence type="ECO:0000256" key="4">
    <source>
        <dbReference type="ARBA" id="ARBA00023136"/>
    </source>
</evidence>
<evidence type="ECO:0000256" key="5">
    <source>
        <dbReference type="ARBA" id="ARBA00023237"/>
    </source>
</evidence>
<dbReference type="InterPro" id="IPR011990">
    <property type="entry name" value="TPR-like_helical_dom_sf"/>
</dbReference>
<dbReference type="PROSITE" id="PS51257">
    <property type="entry name" value="PROKAR_LIPOPROTEIN"/>
    <property type="match status" value="1"/>
</dbReference>
<dbReference type="EMBL" id="ACCH01000197">
    <property type="protein sequence ID" value="EEF89567.1"/>
    <property type="molecule type" value="Genomic_DNA"/>
</dbReference>
<dbReference type="SUPFAM" id="SSF48452">
    <property type="entry name" value="TPR-like"/>
    <property type="match status" value="1"/>
</dbReference>
<dbReference type="Pfam" id="PF14322">
    <property type="entry name" value="SusD-like_3"/>
    <property type="match status" value="1"/>
</dbReference>
<dbReference type="GO" id="GO:0009279">
    <property type="term" value="C:cell outer membrane"/>
    <property type="evidence" value="ECO:0007669"/>
    <property type="project" value="UniProtKB-SubCell"/>
</dbReference>
<evidence type="ECO:0000256" key="2">
    <source>
        <dbReference type="ARBA" id="ARBA00006275"/>
    </source>
</evidence>
<gene>
    <name evidence="8" type="ORF">BACCELL_02807</name>
</gene>
<dbReference type="Pfam" id="PF07980">
    <property type="entry name" value="SusD_RagB"/>
    <property type="match status" value="1"/>
</dbReference>
<reference evidence="8 9" key="2">
    <citation type="submission" date="2009-01" db="EMBL/GenBank/DDBJ databases">
        <title>Draft genome sequence of Bacteroides cellulosilyticus (DSM 14838).</title>
        <authorList>
            <person name="Sudarsanam P."/>
            <person name="Ley R."/>
            <person name="Guruge J."/>
            <person name="Turnbaugh P.J."/>
            <person name="Mahowald M."/>
            <person name="Liep D."/>
            <person name="Gordon J."/>
        </authorList>
    </citation>
    <scope>NUCLEOTIDE SEQUENCE [LARGE SCALE GENOMIC DNA]</scope>
    <source>
        <strain evidence="8 9">DSM 14838</strain>
    </source>
</reference>
<dbReference type="AlphaFoldDB" id="E2NET7"/>
<evidence type="ECO:0000313" key="8">
    <source>
        <dbReference type="EMBL" id="EEF89567.1"/>
    </source>
</evidence>
<sequence>MMYNYTKIKIMKKIIYLLVCSVIGLFSSCSDFLSAPSKSSFSEEIVFSNEKLTENMIFDIYSFFAQTNSHRGRFQPYYGMNTDCEMFNSVELTDQASLCTYSSSPANSQMSGTKDPNTWTCFYNAIEAANVCLKGIEEYGNPSPDNLMGYFYGEALTLRATFYYDLIRGWGDVPARFEPVTDATIYMKKSDRDVIYKRIIDDLEEAENYLPWPNDSERTSTSERINKAYAKALRARLCLMASGYSQRPLSENDHKGSELRLSNDPDLQKSVLYPIAKKELEDIINSKKCTLEKSFMQIFKNNCQDYIAAGGESLFEIPFADGRGRMMQHFAVYHYDKSKYISTTKKGGQNVPTPTLYYDYDESDMRRDVTCVPYKWEKGAQVTRTSAVDQKEGWNFGKYRYEWTAEVRLVTGDDGLNQIYVRYADVYLMLAEVLNELGDKDGAKNYMRPIRERAFPESDRKIKVDDYLEALTTKEQVFKAIVDERKFEFAGEMLRKQDLIRWNMLGEKVQDTKRKMTALRNYEGDYAALPRTLYYRLKSDKETLEFYGFNKGENVVPEGDDWATVNWQQAAISDLRLQYFYLADPDTRQYWPIFQSDLDTQLGYLVNDYGY</sequence>
<evidence type="ECO:0000259" key="7">
    <source>
        <dbReference type="Pfam" id="PF14322"/>
    </source>
</evidence>
<reference evidence="8 9" key="1">
    <citation type="submission" date="2008-12" db="EMBL/GenBank/DDBJ databases">
        <authorList>
            <person name="Fulton L."/>
            <person name="Clifton S."/>
            <person name="Fulton B."/>
            <person name="Xu J."/>
            <person name="Minx P."/>
            <person name="Pepin K.H."/>
            <person name="Johnson M."/>
            <person name="Bhonagiri V."/>
            <person name="Nash W.E."/>
            <person name="Mardis E.R."/>
            <person name="Wilson R.K."/>
        </authorList>
    </citation>
    <scope>NUCLEOTIDE SEQUENCE [LARGE SCALE GENOMIC DNA]</scope>
    <source>
        <strain evidence="8 9">DSM 14838</strain>
    </source>
</reference>